<dbReference type="InterPro" id="IPR002509">
    <property type="entry name" value="NODB_dom"/>
</dbReference>
<organism evidence="2 3">
    <name type="scientific">Sulfurovum indicum</name>
    <dbReference type="NCBI Taxonomy" id="2779528"/>
    <lineage>
        <taxon>Bacteria</taxon>
        <taxon>Pseudomonadati</taxon>
        <taxon>Campylobacterota</taxon>
        <taxon>Epsilonproteobacteria</taxon>
        <taxon>Campylobacterales</taxon>
        <taxon>Sulfurovaceae</taxon>
        <taxon>Sulfurovum</taxon>
    </lineage>
</organism>
<dbReference type="Proteomes" id="UP000595074">
    <property type="component" value="Chromosome"/>
</dbReference>
<dbReference type="KEGG" id="sinu:IMZ28_00165"/>
<dbReference type="EMBL" id="CP063164">
    <property type="protein sequence ID" value="QOR61943.1"/>
    <property type="molecule type" value="Genomic_DNA"/>
</dbReference>
<keyword evidence="3" id="KW-1185">Reference proteome</keyword>
<dbReference type="GO" id="GO:0005975">
    <property type="term" value="P:carbohydrate metabolic process"/>
    <property type="evidence" value="ECO:0007669"/>
    <property type="project" value="InterPro"/>
</dbReference>
<evidence type="ECO:0000259" key="1">
    <source>
        <dbReference type="Pfam" id="PF01522"/>
    </source>
</evidence>
<sequence length="274" mass="31985">MICLTADLHHMSLKTGNQLHSDRTEMSLAGEFVKMMEARDIKGSFFITGRSFEEEWDEVKPIVESPNIEVGGHTYEAFKPELLHRVWNKLTKNYNGPYAYQYYDTKKTIDIIYKKTGKRINIWRNHMYMHGPNTEKILKSLGIDICSDGVKKENFTLQKDDTGLYNLPINIIPDHEHIIHAERTPEWIAQWQKRYNWSDDFGPDSYYIDTWAEMVLDQLKENEAKGRLSVMIIHPITMYLADGFKAVQKILDYIQTRETIFMGDLLPKETKAAA</sequence>
<reference evidence="2 3" key="1">
    <citation type="submission" date="2020-10" db="EMBL/GenBank/DDBJ databases">
        <title>The genome of sulfurovum sp.</title>
        <authorList>
            <person name="Xie S."/>
            <person name="Shao Z."/>
            <person name="Jiang L."/>
        </authorList>
    </citation>
    <scope>NUCLEOTIDE SEQUENCE [LARGE SCALE GENOMIC DNA]</scope>
    <source>
        <strain evidence="2 3">ST-419</strain>
    </source>
</reference>
<proteinExistence type="predicted"/>
<protein>
    <submittedName>
        <fullName evidence="2">Polysaccharide deacetylase family protein</fullName>
    </submittedName>
</protein>
<name>A0A7M1S3D7_9BACT</name>
<dbReference type="Pfam" id="PF01522">
    <property type="entry name" value="Polysacc_deac_1"/>
    <property type="match status" value="1"/>
</dbReference>
<gene>
    <name evidence="2" type="ORF">IMZ28_00165</name>
</gene>
<dbReference type="RefSeq" id="WP_197548647.1">
    <property type="nucleotide sequence ID" value="NZ_CP063164.1"/>
</dbReference>
<dbReference type="SUPFAM" id="SSF88713">
    <property type="entry name" value="Glycoside hydrolase/deacetylase"/>
    <property type="match status" value="1"/>
</dbReference>
<accession>A0A7M1S3D7</accession>
<evidence type="ECO:0000313" key="2">
    <source>
        <dbReference type="EMBL" id="QOR61943.1"/>
    </source>
</evidence>
<dbReference type="Gene3D" id="3.20.20.370">
    <property type="entry name" value="Glycoside hydrolase/deacetylase"/>
    <property type="match status" value="1"/>
</dbReference>
<dbReference type="GO" id="GO:0016810">
    <property type="term" value="F:hydrolase activity, acting on carbon-nitrogen (but not peptide) bonds"/>
    <property type="evidence" value="ECO:0007669"/>
    <property type="project" value="InterPro"/>
</dbReference>
<evidence type="ECO:0000313" key="3">
    <source>
        <dbReference type="Proteomes" id="UP000595074"/>
    </source>
</evidence>
<dbReference type="InterPro" id="IPR011330">
    <property type="entry name" value="Glyco_hydro/deAcase_b/a-brl"/>
</dbReference>
<dbReference type="AlphaFoldDB" id="A0A7M1S3D7"/>
<feature type="domain" description="NodB homology" evidence="1">
    <location>
        <begin position="31"/>
        <end position="144"/>
    </location>
</feature>